<keyword evidence="8" id="KW-0143">Chaperone</keyword>
<dbReference type="InterPro" id="IPR036869">
    <property type="entry name" value="J_dom_sf"/>
</dbReference>
<dbReference type="Pfam" id="PF02889">
    <property type="entry name" value="Sec63"/>
    <property type="match status" value="1"/>
</dbReference>
<dbReference type="SUPFAM" id="SSF158702">
    <property type="entry name" value="Sec63 N-terminal domain-like"/>
    <property type="match status" value="1"/>
</dbReference>
<dbReference type="GO" id="GO:0006620">
    <property type="term" value="P:post-translational protein targeting to endoplasmic reticulum membrane"/>
    <property type="evidence" value="ECO:0007669"/>
    <property type="project" value="TreeGrafter"/>
</dbReference>
<feature type="compositionally biased region" description="Acidic residues" evidence="9">
    <location>
        <begin position="639"/>
        <end position="649"/>
    </location>
</feature>
<dbReference type="GO" id="GO:0006614">
    <property type="term" value="P:SRP-dependent cotranslational protein targeting to membrane"/>
    <property type="evidence" value="ECO:0007669"/>
    <property type="project" value="TreeGrafter"/>
</dbReference>
<proteinExistence type="predicted"/>
<gene>
    <name evidence="12" type="ORF">ESCO_000130</name>
</gene>
<evidence type="ECO:0000256" key="10">
    <source>
        <dbReference type="SAM" id="Phobius"/>
    </source>
</evidence>
<name>A0A0M8N2L3_ESCWE</name>
<accession>A0A0M8N2L3</accession>
<feature type="transmembrane region" description="Helical" evidence="10">
    <location>
        <begin position="76"/>
        <end position="94"/>
    </location>
</feature>
<evidence type="ECO:0000256" key="8">
    <source>
        <dbReference type="ARBA" id="ARBA00023186"/>
    </source>
</evidence>
<dbReference type="STRING" id="150374.A0A0M8N2L3"/>
<evidence type="ECO:0000256" key="3">
    <source>
        <dbReference type="ARBA" id="ARBA00022692"/>
    </source>
</evidence>
<dbReference type="InterPro" id="IPR018253">
    <property type="entry name" value="DnaJ_domain_CS"/>
</dbReference>
<evidence type="ECO:0000256" key="1">
    <source>
        <dbReference type="ARBA" id="ARBA00004477"/>
    </source>
</evidence>
<dbReference type="SMART" id="SM00973">
    <property type="entry name" value="Sec63"/>
    <property type="match status" value="1"/>
</dbReference>
<dbReference type="Gene3D" id="1.10.3380.10">
    <property type="entry name" value="Sec63 N-terminal domain-like domain"/>
    <property type="match status" value="1"/>
</dbReference>
<evidence type="ECO:0000256" key="9">
    <source>
        <dbReference type="SAM" id="MobiDB-lite"/>
    </source>
</evidence>
<keyword evidence="5" id="KW-0653">Protein transport</keyword>
<dbReference type="OrthoDB" id="1734229at2759"/>
<dbReference type="Gene3D" id="1.10.150.20">
    <property type="entry name" value="5' to 3' exonuclease, C-terminal subdomain"/>
    <property type="match status" value="1"/>
</dbReference>
<evidence type="ECO:0000256" key="7">
    <source>
        <dbReference type="ARBA" id="ARBA00023136"/>
    </source>
</evidence>
<dbReference type="FunFam" id="1.10.287.110:FF:000039">
    <property type="entry name" value="Protein translocation complex component (Npl1)"/>
    <property type="match status" value="1"/>
</dbReference>
<dbReference type="Gene3D" id="2.60.40.150">
    <property type="entry name" value="C2 domain"/>
    <property type="match status" value="1"/>
</dbReference>
<dbReference type="GO" id="GO:0008320">
    <property type="term" value="F:protein transmembrane transporter activity"/>
    <property type="evidence" value="ECO:0007669"/>
    <property type="project" value="TreeGrafter"/>
</dbReference>
<dbReference type="PROSITE" id="PS00636">
    <property type="entry name" value="DNAJ_1"/>
    <property type="match status" value="1"/>
</dbReference>
<dbReference type="Gene3D" id="1.10.287.110">
    <property type="entry name" value="DnaJ domain"/>
    <property type="match status" value="1"/>
</dbReference>
<dbReference type="EMBL" id="LGSR01000020">
    <property type="protein sequence ID" value="KOS18511.1"/>
    <property type="molecule type" value="Genomic_DNA"/>
</dbReference>
<protein>
    <submittedName>
        <fullName evidence="12">Translocation protein sec63</fullName>
    </submittedName>
</protein>
<keyword evidence="4" id="KW-0256">Endoplasmic reticulum</keyword>
<dbReference type="GO" id="GO:0031207">
    <property type="term" value="C:Sec62/Sec63 complex"/>
    <property type="evidence" value="ECO:0007669"/>
    <property type="project" value="TreeGrafter"/>
</dbReference>
<dbReference type="CDD" id="cd06257">
    <property type="entry name" value="DnaJ"/>
    <property type="match status" value="1"/>
</dbReference>
<feature type="domain" description="J" evidence="11">
    <location>
        <begin position="105"/>
        <end position="177"/>
    </location>
</feature>
<dbReference type="InterPro" id="IPR004179">
    <property type="entry name" value="Sec63-dom"/>
</dbReference>
<feature type="compositionally biased region" description="Acidic residues" evidence="9">
    <location>
        <begin position="671"/>
        <end position="696"/>
    </location>
</feature>
<keyword evidence="13" id="KW-1185">Reference proteome</keyword>
<evidence type="ECO:0000256" key="6">
    <source>
        <dbReference type="ARBA" id="ARBA00022989"/>
    </source>
</evidence>
<dbReference type="SUPFAM" id="SSF81296">
    <property type="entry name" value="E set domains"/>
    <property type="match status" value="1"/>
</dbReference>
<evidence type="ECO:0000256" key="4">
    <source>
        <dbReference type="ARBA" id="ARBA00022824"/>
    </source>
</evidence>
<keyword evidence="7 10" id="KW-0472">Membrane</keyword>
<evidence type="ECO:0000256" key="5">
    <source>
        <dbReference type="ARBA" id="ARBA00022927"/>
    </source>
</evidence>
<dbReference type="GO" id="GO:0003723">
    <property type="term" value="F:RNA binding"/>
    <property type="evidence" value="ECO:0007669"/>
    <property type="project" value="TreeGrafter"/>
</dbReference>
<dbReference type="SUPFAM" id="SSF46565">
    <property type="entry name" value="Chaperone J-domain"/>
    <property type="match status" value="1"/>
</dbReference>
<dbReference type="SMART" id="SM00271">
    <property type="entry name" value="DnaJ"/>
    <property type="match status" value="1"/>
</dbReference>
<dbReference type="PANTHER" id="PTHR24075">
    <property type="entry name" value="SEC63 DOMAIN-CONTAINING"/>
    <property type="match status" value="1"/>
</dbReference>
<dbReference type="InterPro" id="IPR001623">
    <property type="entry name" value="DnaJ_domain"/>
</dbReference>
<dbReference type="InterPro" id="IPR035892">
    <property type="entry name" value="C2_domain_sf"/>
</dbReference>
<sequence length="696" mass="77172">MSSDYSYDEQGQFFPFFILTLTGTITLPLTYTLFSKSTDDDALAPRIKIDYKTQHADVVTSLRKAQKKKQRKIKRALFAIAGWTIMAGMVYLIIVTQKVVPKIWNPYDILGISEGSTEKQIKSHYKRLSLKFHPDKIRPDPAKNETIEILNDRYVELTKAYQALTDEEVRNNYIQYGHPDGKQSFSIGIALPQWIVADGNGKYIVLLYTGLLGVLLPYMVGSWWYGTKRRSKEGVLMESANNLFREYDEGMDEGAIISALSSGKEFSAILRKDQAESNLAKIESRISAEGKTSAFACGFSVKDKSKLEDMEGGRRRKVLALLWAYLGRVELDDPVLTKAKFEIGAIARTLNQSFAAIALAYGNIGPIAGSFRVNQRLIQAISPKSSPLLQLPHFTDKIAAAVEGDSKTHQTVQQFMDLPDAERRQLTVGDGLLTEEQYQTAISVGKKLPFLRVAKAFFKVTGERVIIPSSLVSLVIKGRFIPPGTENIPAIDEASLDDVDPAEDDLDALMGRKKKTVKGPDGKPVSVDEDSVLPPLTFAPHYAREQTPKWYAFLSDSKQDKMAVPPFTFDKFDQPIFDADGRPTFAMQTLKAQFAAPPQAGHYTFVMHVVCDSYVGFDTRMEVTLVVEDASKAAGIVADDDISEPEEDSIAGQMQALKTGQAPRPKRAADDSDEESGTEEEADDTSDTNTDTEDES</sequence>
<keyword evidence="2" id="KW-0813">Transport</keyword>
<dbReference type="Pfam" id="PF00226">
    <property type="entry name" value="DnaJ"/>
    <property type="match status" value="1"/>
</dbReference>
<organism evidence="12 13">
    <name type="scientific">Escovopsis weberi</name>
    <dbReference type="NCBI Taxonomy" id="150374"/>
    <lineage>
        <taxon>Eukaryota</taxon>
        <taxon>Fungi</taxon>
        <taxon>Dikarya</taxon>
        <taxon>Ascomycota</taxon>
        <taxon>Pezizomycotina</taxon>
        <taxon>Sordariomycetes</taxon>
        <taxon>Hypocreomycetidae</taxon>
        <taxon>Hypocreales</taxon>
        <taxon>Hypocreaceae</taxon>
        <taxon>Escovopsis</taxon>
    </lineage>
</organism>
<dbReference type="PROSITE" id="PS50076">
    <property type="entry name" value="DNAJ_2"/>
    <property type="match status" value="1"/>
</dbReference>
<comment type="subcellular location">
    <subcellularLocation>
        <location evidence="1">Endoplasmic reticulum membrane</location>
        <topology evidence="1">Multi-pass membrane protein</topology>
    </subcellularLocation>
</comment>
<dbReference type="PRINTS" id="PR00625">
    <property type="entry name" value="JDOMAIN"/>
</dbReference>
<dbReference type="AlphaFoldDB" id="A0A0M8N2L3"/>
<dbReference type="PANTHER" id="PTHR24075:SF0">
    <property type="entry name" value="TRANSLOCATION PROTEIN SEC63 HOMOLOG"/>
    <property type="match status" value="1"/>
</dbReference>
<evidence type="ECO:0000313" key="13">
    <source>
        <dbReference type="Proteomes" id="UP000053831"/>
    </source>
</evidence>
<evidence type="ECO:0000256" key="2">
    <source>
        <dbReference type="ARBA" id="ARBA00022448"/>
    </source>
</evidence>
<evidence type="ECO:0000313" key="12">
    <source>
        <dbReference type="EMBL" id="KOS18511.1"/>
    </source>
</evidence>
<comment type="caution">
    <text evidence="12">The sequence shown here is derived from an EMBL/GenBank/DDBJ whole genome shotgun (WGS) entry which is preliminary data.</text>
</comment>
<keyword evidence="3 10" id="KW-0812">Transmembrane</keyword>
<keyword evidence="6 10" id="KW-1133">Transmembrane helix</keyword>
<dbReference type="Proteomes" id="UP000053831">
    <property type="component" value="Unassembled WGS sequence"/>
</dbReference>
<feature type="transmembrane region" description="Helical" evidence="10">
    <location>
        <begin position="12"/>
        <end position="34"/>
    </location>
</feature>
<feature type="transmembrane region" description="Helical" evidence="10">
    <location>
        <begin position="203"/>
        <end position="225"/>
    </location>
</feature>
<feature type="region of interest" description="Disordered" evidence="9">
    <location>
        <begin position="639"/>
        <end position="696"/>
    </location>
</feature>
<evidence type="ECO:0000259" key="11">
    <source>
        <dbReference type="PROSITE" id="PS50076"/>
    </source>
</evidence>
<reference evidence="12 13" key="1">
    <citation type="submission" date="2015-07" db="EMBL/GenBank/DDBJ databases">
        <title>The genome of the fungus Escovopsis weberi, a specialized disease agent of ant agriculture.</title>
        <authorList>
            <person name="de Man T.J."/>
            <person name="Stajich J.E."/>
            <person name="Kubicek C.P."/>
            <person name="Chenthamara K."/>
            <person name="Atanasova L."/>
            <person name="Druzhinina I.S."/>
            <person name="Birnbaum S."/>
            <person name="Barribeau S.M."/>
            <person name="Teiling C."/>
            <person name="Suen G."/>
            <person name="Currie C."/>
            <person name="Gerardo N.M."/>
        </authorList>
    </citation>
    <scope>NUCLEOTIDE SEQUENCE [LARGE SCALE GENOMIC DNA]</scope>
</reference>
<dbReference type="InterPro" id="IPR014756">
    <property type="entry name" value="Ig_E-set"/>
</dbReference>